<evidence type="ECO:0000256" key="8">
    <source>
        <dbReference type="SAM" id="SignalP"/>
    </source>
</evidence>
<protein>
    <recommendedName>
        <fullName evidence="6">Lipoprotein</fullName>
    </recommendedName>
</protein>
<dbReference type="PANTHER" id="PTHR30429">
    <property type="entry name" value="D-METHIONINE-BINDING LIPOPROTEIN METQ"/>
    <property type="match status" value="1"/>
</dbReference>
<evidence type="ECO:0000256" key="3">
    <source>
        <dbReference type="ARBA" id="ARBA00023136"/>
    </source>
</evidence>
<dbReference type="PROSITE" id="PS51257">
    <property type="entry name" value="PROKAR_LIPOPROTEIN"/>
    <property type="match status" value="1"/>
</dbReference>
<dbReference type="CDD" id="cd13597">
    <property type="entry name" value="PBP2_lipoprotein_Tp32"/>
    <property type="match status" value="1"/>
</dbReference>
<accession>A0A4R7K5X2</accession>
<feature type="lipid moiety-binding region" description="S-diacylglycerol cysteine" evidence="7">
    <location>
        <position position="21"/>
    </location>
</feature>
<dbReference type="GO" id="GO:0016020">
    <property type="term" value="C:membrane"/>
    <property type="evidence" value="ECO:0007669"/>
    <property type="project" value="UniProtKB-SubCell"/>
</dbReference>
<feature type="chain" id="PRO_5020184441" description="Lipoprotein" evidence="8">
    <location>
        <begin position="26"/>
        <end position="268"/>
    </location>
</feature>
<dbReference type="AlphaFoldDB" id="A0A4R7K5X2"/>
<dbReference type="NCBIfam" id="TIGR00363">
    <property type="entry name" value="MetQ/NlpA family lipoprotein"/>
    <property type="match status" value="1"/>
</dbReference>
<dbReference type="Pfam" id="PF03180">
    <property type="entry name" value="Lipoprotein_9"/>
    <property type="match status" value="1"/>
</dbReference>
<evidence type="ECO:0000256" key="4">
    <source>
        <dbReference type="ARBA" id="ARBA00023139"/>
    </source>
</evidence>
<name>A0A4R7K5X2_9CLOT</name>
<keyword evidence="2 8" id="KW-0732">Signal</keyword>
<dbReference type="RefSeq" id="WP_133629510.1">
    <property type="nucleotide sequence ID" value="NZ_SOAZ01000054.1"/>
</dbReference>
<dbReference type="EMBL" id="SOAZ01000054">
    <property type="protein sequence ID" value="TDT45647.1"/>
    <property type="molecule type" value="Genomic_DNA"/>
</dbReference>
<evidence type="ECO:0000256" key="5">
    <source>
        <dbReference type="ARBA" id="ARBA00023288"/>
    </source>
</evidence>
<evidence type="ECO:0000256" key="6">
    <source>
        <dbReference type="PIRNR" id="PIRNR002854"/>
    </source>
</evidence>
<evidence type="ECO:0000313" key="10">
    <source>
        <dbReference type="Proteomes" id="UP000295325"/>
    </source>
</evidence>
<dbReference type="Gene3D" id="3.40.190.10">
    <property type="entry name" value="Periplasmic binding protein-like II"/>
    <property type="match status" value="2"/>
</dbReference>
<keyword evidence="5 6" id="KW-0449">Lipoprotein</keyword>
<keyword evidence="3" id="KW-0472">Membrane</keyword>
<organism evidence="9 10">
    <name type="scientific">Fonticella tunisiensis</name>
    <dbReference type="NCBI Taxonomy" id="1096341"/>
    <lineage>
        <taxon>Bacteria</taxon>
        <taxon>Bacillati</taxon>
        <taxon>Bacillota</taxon>
        <taxon>Clostridia</taxon>
        <taxon>Eubacteriales</taxon>
        <taxon>Clostridiaceae</taxon>
        <taxon>Fonticella</taxon>
    </lineage>
</organism>
<dbReference type="PANTHER" id="PTHR30429:SF1">
    <property type="entry name" value="D-METHIONINE-BINDING LIPOPROTEIN METQ-RELATED"/>
    <property type="match status" value="1"/>
</dbReference>
<evidence type="ECO:0000256" key="2">
    <source>
        <dbReference type="ARBA" id="ARBA00022729"/>
    </source>
</evidence>
<comment type="similarity">
    <text evidence="6">Belongs to the nlpA lipoprotein family.</text>
</comment>
<dbReference type="OrthoDB" id="9812878at2"/>
<evidence type="ECO:0000256" key="1">
    <source>
        <dbReference type="ARBA" id="ARBA00004635"/>
    </source>
</evidence>
<dbReference type="SUPFAM" id="SSF53850">
    <property type="entry name" value="Periplasmic binding protein-like II"/>
    <property type="match status" value="1"/>
</dbReference>
<comment type="caution">
    <text evidence="9">The sequence shown here is derived from an EMBL/GenBank/DDBJ whole genome shotgun (WGS) entry which is preliminary data.</text>
</comment>
<sequence>MKKLHVLLLSLVLILAVLTGCTAKSASKNEQALKVGVTAGPHEQIVEKVKELAEKQGLKIEIVTFNDYVQPNVQLFDKKIDVNIYQHEPYLNKFNSDKNMNLVKIAPTVNFPMGVYSNKIKSLNELKNGDKIALPNDPTNEARALILLQSANVIKLKDGVGINATLKDVVENPKNIKFVELEAAMVPRSLPDVTAAAINTNYAMEAGLNPVKDSIFIEPKDSPWVNIIAARPDNKDDERIKKLVEIYHSDEVKKFIEETFQGSVIPGF</sequence>
<evidence type="ECO:0000313" key="9">
    <source>
        <dbReference type="EMBL" id="TDT45647.1"/>
    </source>
</evidence>
<feature type="signal peptide" evidence="8">
    <location>
        <begin position="1"/>
        <end position="25"/>
    </location>
</feature>
<dbReference type="Proteomes" id="UP000295325">
    <property type="component" value="Unassembled WGS sequence"/>
</dbReference>
<dbReference type="PIRSF" id="PIRSF002854">
    <property type="entry name" value="MetQ"/>
    <property type="match status" value="1"/>
</dbReference>
<evidence type="ECO:0000256" key="7">
    <source>
        <dbReference type="PIRSR" id="PIRSR002854-1"/>
    </source>
</evidence>
<keyword evidence="10" id="KW-1185">Reference proteome</keyword>
<reference evidence="9 10" key="1">
    <citation type="submission" date="2019-03" db="EMBL/GenBank/DDBJ databases">
        <title>Genomic Encyclopedia of Type Strains, Phase IV (KMG-IV): sequencing the most valuable type-strain genomes for metagenomic binning, comparative biology and taxonomic classification.</title>
        <authorList>
            <person name="Goeker M."/>
        </authorList>
    </citation>
    <scope>NUCLEOTIDE SEQUENCE [LARGE SCALE GENOMIC DNA]</scope>
    <source>
        <strain evidence="9 10">DSM 24455</strain>
    </source>
</reference>
<gene>
    <name evidence="9" type="ORF">EDD71_1544</name>
</gene>
<dbReference type="InterPro" id="IPR004872">
    <property type="entry name" value="Lipoprotein_NlpA"/>
</dbReference>
<proteinExistence type="inferred from homology"/>
<keyword evidence="4" id="KW-0564">Palmitate</keyword>
<comment type="subcellular location">
    <subcellularLocation>
        <location evidence="1">Membrane</location>
        <topology evidence="1">Lipid-anchor</topology>
    </subcellularLocation>
</comment>